<dbReference type="InterPro" id="IPR020843">
    <property type="entry name" value="ER"/>
</dbReference>
<dbReference type="Proteomes" id="UP000191672">
    <property type="component" value="Unassembled WGS sequence"/>
</dbReference>
<evidence type="ECO:0000256" key="2">
    <source>
        <dbReference type="ARBA" id="ARBA00023002"/>
    </source>
</evidence>
<comment type="caution">
    <text evidence="5">The sequence shown here is derived from an EMBL/GenBank/DDBJ whole genome shotgun (WGS) entry which is preliminary data.</text>
</comment>
<name>A0A1V6PRV6_9EURO</name>
<dbReference type="Gene3D" id="3.40.50.720">
    <property type="entry name" value="NAD(P)-binding Rossmann-like Domain"/>
    <property type="match status" value="1"/>
</dbReference>
<dbReference type="CDD" id="cd08249">
    <property type="entry name" value="enoyl_reductase_like"/>
    <property type="match status" value="1"/>
</dbReference>
<dbReference type="PANTHER" id="PTHR43482:SF2">
    <property type="entry name" value="ZINC-BINDING DEHYDROGENASE FAMILY, PUTATIVE (AFU_ORTHOLOGUE AFUA_3G15030)-RELATED"/>
    <property type="match status" value="1"/>
</dbReference>
<reference evidence="6" key="1">
    <citation type="journal article" date="2017" name="Nat. Microbiol.">
        <title>Global analysis of biosynthetic gene clusters reveals vast potential of secondary metabolite production in Penicillium species.</title>
        <authorList>
            <person name="Nielsen J.C."/>
            <person name="Grijseels S."/>
            <person name="Prigent S."/>
            <person name="Ji B."/>
            <person name="Dainat J."/>
            <person name="Nielsen K.F."/>
            <person name="Frisvad J.C."/>
            <person name="Workman M."/>
            <person name="Nielsen J."/>
        </authorList>
    </citation>
    <scope>NUCLEOTIDE SEQUENCE [LARGE SCALE GENOMIC DNA]</scope>
    <source>
        <strain evidence="6">IBT 31811</strain>
    </source>
</reference>
<dbReference type="SUPFAM" id="SSF51735">
    <property type="entry name" value="NAD(P)-binding Rossmann-fold domains"/>
    <property type="match status" value="1"/>
</dbReference>
<feature type="compositionally biased region" description="Low complexity" evidence="3">
    <location>
        <begin position="43"/>
        <end position="58"/>
    </location>
</feature>
<dbReference type="InterPro" id="IPR036291">
    <property type="entry name" value="NAD(P)-bd_dom_sf"/>
</dbReference>
<dbReference type="AlphaFoldDB" id="A0A1V6PRV6"/>
<evidence type="ECO:0000313" key="6">
    <source>
        <dbReference type="Proteomes" id="UP000191672"/>
    </source>
</evidence>
<dbReference type="EMBL" id="MDYN01000051">
    <property type="protein sequence ID" value="OQD79447.1"/>
    <property type="molecule type" value="Genomic_DNA"/>
</dbReference>
<dbReference type="InterPro" id="IPR011032">
    <property type="entry name" value="GroES-like_sf"/>
</dbReference>
<organism evidence="5 6">
    <name type="scientific">Penicillium antarcticum</name>
    <dbReference type="NCBI Taxonomy" id="416450"/>
    <lineage>
        <taxon>Eukaryota</taxon>
        <taxon>Fungi</taxon>
        <taxon>Dikarya</taxon>
        <taxon>Ascomycota</taxon>
        <taxon>Pezizomycotina</taxon>
        <taxon>Eurotiomycetes</taxon>
        <taxon>Eurotiomycetidae</taxon>
        <taxon>Eurotiales</taxon>
        <taxon>Aspergillaceae</taxon>
        <taxon>Penicillium</taxon>
    </lineage>
</organism>
<dbReference type="InterPro" id="IPR013149">
    <property type="entry name" value="ADH-like_C"/>
</dbReference>
<dbReference type="SMART" id="SM00829">
    <property type="entry name" value="PKS_ER"/>
    <property type="match status" value="1"/>
</dbReference>
<evidence type="ECO:0000256" key="1">
    <source>
        <dbReference type="ARBA" id="ARBA00008072"/>
    </source>
</evidence>
<dbReference type="STRING" id="416450.A0A1V6PRV6"/>
<evidence type="ECO:0000259" key="4">
    <source>
        <dbReference type="SMART" id="SM00829"/>
    </source>
</evidence>
<feature type="domain" description="Enoyl reductase (ER)" evidence="4">
    <location>
        <begin position="66"/>
        <end position="422"/>
    </location>
</feature>
<comment type="similarity">
    <text evidence="1">Belongs to the zinc-containing alcohol dehydrogenase family.</text>
</comment>
<dbReference type="GO" id="GO:0016651">
    <property type="term" value="F:oxidoreductase activity, acting on NAD(P)H"/>
    <property type="evidence" value="ECO:0007669"/>
    <property type="project" value="InterPro"/>
</dbReference>
<dbReference type="Pfam" id="PF00107">
    <property type="entry name" value="ADH_zinc_N"/>
    <property type="match status" value="1"/>
</dbReference>
<proteinExistence type="inferred from homology"/>
<dbReference type="InterPro" id="IPR047122">
    <property type="entry name" value="Trans-enoyl_RdTase-like"/>
</dbReference>
<evidence type="ECO:0000313" key="5">
    <source>
        <dbReference type="EMBL" id="OQD79447.1"/>
    </source>
</evidence>
<dbReference type="InterPro" id="IPR052585">
    <property type="entry name" value="Lipid_raft_assoc_Zn_ADH"/>
</dbReference>
<accession>A0A1V6PRV6</accession>
<keyword evidence="6" id="KW-1185">Reference proteome</keyword>
<dbReference type="Pfam" id="PF08240">
    <property type="entry name" value="ADH_N"/>
    <property type="match status" value="1"/>
</dbReference>
<dbReference type="InterPro" id="IPR013154">
    <property type="entry name" value="ADH-like_N"/>
</dbReference>
<keyword evidence="2" id="KW-0560">Oxidoreductase</keyword>
<dbReference type="PANTHER" id="PTHR43482">
    <property type="entry name" value="PROTEIN AST1-RELATED"/>
    <property type="match status" value="1"/>
</dbReference>
<protein>
    <recommendedName>
        <fullName evidence="4">Enoyl reductase (ER) domain-containing protein</fullName>
    </recommendedName>
</protein>
<evidence type="ECO:0000256" key="3">
    <source>
        <dbReference type="SAM" id="MobiDB-lite"/>
    </source>
</evidence>
<dbReference type="Gene3D" id="3.90.180.10">
    <property type="entry name" value="Medium-chain alcohol dehydrogenases, catalytic domain"/>
    <property type="match status" value="1"/>
</dbReference>
<dbReference type="SUPFAM" id="SSF50129">
    <property type="entry name" value="GroES-like"/>
    <property type="match status" value="1"/>
</dbReference>
<gene>
    <name evidence="5" type="ORF">PENANT_c051G04836</name>
</gene>
<sequence>MALSAPSIMSTTSTYLQLDELKKTPTTFHHDIAQSISDFTNDTTSESEPPSPRSETSRQSVLLLKGAREQYSLVDDHAIPSVLHEEEILVKVLAIGLNPIDWKGPAFNFGIPSLPWINGRDLAGLVLQVPKGSSRLKVGDIVLVPSTDYRDIRKAAFQEYAIATDFNAARIPASTSIHAASSVGVAYVAAALALGVSFGLDFSLIKKAPGPNLLNIIHQLDKDDIPDDIREECFASFLDSEKPQPGEWIAIWGASTTTGLIALQLAKLAGLRIICIADIARHGAKLHASGADLLIDRHDQNRAVEIIRGVTKNKLRYAIDIVGNETAATLEKTLNPDGHAHLLGLTGLPKERNSGIRYHTVPIKLFHSAPKVGEAMVCWLEDLLHSTNLTLPEIVRADGGLEGINGALETLRSGSVSGKRIVVDLASASLA</sequence>
<feature type="region of interest" description="Disordered" evidence="3">
    <location>
        <begin position="34"/>
        <end position="59"/>
    </location>
</feature>